<evidence type="ECO:0000256" key="1">
    <source>
        <dbReference type="ARBA" id="ARBA00022490"/>
    </source>
</evidence>
<keyword evidence="3 5" id="KW-0479">Metal-binding</keyword>
<reference evidence="8" key="1">
    <citation type="submission" date="2023-06" db="EMBL/GenBank/DDBJ databases">
        <title>Genome-scale phylogeny and comparative genomics of the fungal order Sordariales.</title>
        <authorList>
            <consortium name="Lawrence Berkeley National Laboratory"/>
            <person name="Hensen N."/>
            <person name="Bonometti L."/>
            <person name="Westerberg I."/>
            <person name="Brannstrom I.O."/>
            <person name="Guillou S."/>
            <person name="Cros-Aarteil S."/>
            <person name="Calhoun S."/>
            <person name="Haridas S."/>
            <person name="Kuo A."/>
            <person name="Mondo S."/>
            <person name="Pangilinan J."/>
            <person name="Riley R."/>
            <person name="Labutti K."/>
            <person name="Andreopoulos B."/>
            <person name="Lipzen A."/>
            <person name="Chen C."/>
            <person name="Yanf M."/>
            <person name="Daum C."/>
            <person name="Ng V."/>
            <person name="Clum A."/>
            <person name="Steindorff A."/>
            <person name="Ohm R."/>
            <person name="Martin F."/>
            <person name="Silar P."/>
            <person name="Natvig D."/>
            <person name="Lalanne C."/>
            <person name="Gautier V."/>
            <person name="Ament-Velasquez S.L."/>
            <person name="Kruys A."/>
            <person name="Hutchinson M.I."/>
            <person name="Powell A.J."/>
            <person name="Barry K."/>
            <person name="Miller A.N."/>
            <person name="Grigoriev I.V."/>
            <person name="Debuchy R."/>
            <person name="Gladieux P."/>
            <person name="Thoren M.H."/>
            <person name="Johannesson H."/>
        </authorList>
    </citation>
    <scope>NUCLEOTIDE SEQUENCE</scope>
    <source>
        <strain evidence="8">SMH2532-1</strain>
    </source>
</reference>
<accession>A0AA40CUZ3</accession>
<keyword evidence="2 5" id="KW-0819">tRNA processing</keyword>
<evidence type="ECO:0000313" key="8">
    <source>
        <dbReference type="EMBL" id="KAK0651607.1"/>
    </source>
</evidence>
<evidence type="ECO:0000256" key="5">
    <source>
        <dbReference type="HAMAP-Rule" id="MF_03043"/>
    </source>
</evidence>
<keyword evidence="9" id="KW-1185">Reference proteome</keyword>
<dbReference type="SUPFAM" id="SSF51713">
    <property type="entry name" value="tRNA-guanine transglycosylase"/>
    <property type="match status" value="1"/>
</dbReference>
<dbReference type="Proteomes" id="UP001174936">
    <property type="component" value="Unassembled WGS sequence"/>
</dbReference>
<dbReference type="PANTHER" id="PTHR46064:SF1">
    <property type="entry name" value="QUEUINE TRNA-RIBOSYLTRANSFERASE ACCESSORY SUBUNIT 2"/>
    <property type="match status" value="1"/>
</dbReference>
<comment type="subunit">
    <text evidence="5">Heterodimer of a catalytic subunit and an accessory subunit.</text>
</comment>
<comment type="subcellular location">
    <subcellularLocation>
        <location evidence="5">Cytoplasm</location>
    </subcellularLocation>
</comment>
<dbReference type="GO" id="GO:0046872">
    <property type="term" value="F:metal ion binding"/>
    <property type="evidence" value="ECO:0007669"/>
    <property type="project" value="UniProtKB-KW"/>
</dbReference>
<keyword evidence="1 5" id="KW-0963">Cytoplasm</keyword>
<dbReference type="InterPro" id="IPR036511">
    <property type="entry name" value="TGT-like_sf"/>
</dbReference>
<feature type="binding site" evidence="5">
    <location>
        <position position="382"/>
    </location>
    <ligand>
        <name>Zn(2+)</name>
        <dbReference type="ChEBI" id="CHEBI:29105"/>
    </ligand>
</feature>
<dbReference type="GO" id="GO:0008479">
    <property type="term" value="F:tRNA-guanosine(34) queuine transglycosylase activity"/>
    <property type="evidence" value="ECO:0007669"/>
    <property type="project" value="UniProtKB-UniRule"/>
</dbReference>
<feature type="binding site" evidence="5">
    <location>
        <position position="356"/>
    </location>
    <ligand>
        <name>Zn(2+)</name>
        <dbReference type="ChEBI" id="CHEBI:29105"/>
    </ligand>
</feature>
<evidence type="ECO:0000256" key="4">
    <source>
        <dbReference type="ARBA" id="ARBA00022833"/>
    </source>
</evidence>
<gene>
    <name evidence="8" type="ORF">B0T16DRAFT_322440</name>
</gene>
<evidence type="ECO:0000259" key="7">
    <source>
        <dbReference type="Pfam" id="PF01702"/>
    </source>
</evidence>
<proteinExistence type="inferred from homology"/>
<feature type="binding site" evidence="5">
    <location>
        <position position="351"/>
    </location>
    <ligand>
        <name>Zn(2+)</name>
        <dbReference type="ChEBI" id="CHEBI:29105"/>
    </ligand>
</feature>
<sequence>MTNESCNQPAVMAFEVLKAAIIDGSAARLGRLALAGRQTIETPNYFAATSRGVVPHMTPDNVEKHFHAGGAYMALEDFIEQPQQASARSPAIYNAPTTQLRPRKLHSFTAMPPSIVTVLAARRIPAVPAPMGNSNKSVSVFTSNGFQAVTTSAYHAAVENLRPDIAVPLADLTLGPITPTSKRALRMAERTDDWLKAWFTDLDSAAVLGPRGIATFAPVLPVSYSIQWEYLERLSEDLVPTNQVSGLAIYDPDIVPDMLNDYANLTPLPRLSLAPPATPQHILRQIPLGLDIFVLPFINAVSDSGIAMTFTFPPPSDEPPLREDGTRTLPLGIDLSSPTHKTSLAPLSPNCTCYACTKHHAAYIHHLLSAREMLGWTLLQTHNHAVMSSFFASIRATLAEGQPAFNDAVRRFRRIYDPEFPAGTGERPRARGYQFKTEHGDKKINKPAWGKLEDEGQASEKIAAKAAEVKEKMAKAAQGAEGEATVTPQTSGQETPLVPEDDVSDLDHKGFAKIVSLVSLDDDKDK</sequence>
<organism evidence="8 9">
    <name type="scientific">Cercophora newfieldiana</name>
    <dbReference type="NCBI Taxonomy" id="92897"/>
    <lineage>
        <taxon>Eukaryota</taxon>
        <taxon>Fungi</taxon>
        <taxon>Dikarya</taxon>
        <taxon>Ascomycota</taxon>
        <taxon>Pezizomycotina</taxon>
        <taxon>Sordariomycetes</taxon>
        <taxon>Sordariomycetidae</taxon>
        <taxon>Sordariales</taxon>
        <taxon>Lasiosphaeriaceae</taxon>
        <taxon>Cercophora</taxon>
    </lineage>
</organism>
<dbReference type="EMBL" id="JAULSV010000002">
    <property type="protein sequence ID" value="KAK0651607.1"/>
    <property type="molecule type" value="Genomic_DNA"/>
</dbReference>
<dbReference type="PANTHER" id="PTHR46064">
    <property type="entry name" value="QUEUINE TRNA-RIBOSYLTRANSFERASE ACCESSORY SUBUNIT 2"/>
    <property type="match status" value="1"/>
</dbReference>
<dbReference type="FunFam" id="3.20.20.105:FF:000007">
    <property type="entry name" value="Queuine tRNA-ribosyltransferase accessory subunit 2"/>
    <property type="match status" value="1"/>
</dbReference>
<feature type="binding site" evidence="5">
    <location>
        <position position="353"/>
    </location>
    <ligand>
        <name>Zn(2+)</name>
        <dbReference type="ChEBI" id="CHEBI:29105"/>
    </ligand>
</feature>
<comment type="cofactor">
    <cofactor evidence="5">
        <name>Zn(2+)</name>
        <dbReference type="ChEBI" id="CHEBI:29105"/>
    </cofactor>
    <text evidence="5">Binds 1 zinc ion per subunit.</text>
</comment>
<protein>
    <recommendedName>
        <fullName evidence="5">Queuine tRNA-ribosyltransferase accessory subunit 2</fullName>
    </recommendedName>
    <alternativeName>
        <fullName evidence="5">Queuine tRNA-ribosyltransferase domain-containing protein 1</fullName>
    </alternativeName>
</protein>
<dbReference type="Pfam" id="PF01702">
    <property type="entry name" value="TGT"/>
    <property type="match status" value="1"/>
</dbReference>
<dbReference type="HAMAP" id="MF_03043">
    <property type="entry name" value="QTRT2"/>
    <property type="match status" value="1"/>
</dbReference>
<evidence type="ECO:0000256" key="6">
    <source>
        <dbReference type="SAM" id="MobiDB-lite"/>
    </source>
</evidence>
<evidence type="ECO:0000256" key="2">
    <source>
        <dbReference type="ARBA" id="ARBA00022694"/>
    </source>
</evidence>
<evidence type="ECO:0000256" key="3">
    <source>
        <dbReference type="ARBA" id="ARBA00022723"/>
    </source>
</evidence>
<dbReference type="AlphaFoldDB" id="A0AA40CUZ3"/>
<dbReference type="GO" id="GO:0005737">
    <property type="term" value="C:cytoplasm"/>
    <property type="evidence" value="ECO:0007669"/>
    <property type="project" value="UniProtKB-SubCell"/>
</dbReference>
<dbReference type="InterPro" id="IPR002616">
    <property type="entry name" value="tRNA_ribo_trans-like"/>
</dbReference>
<dbReference type="InterPro" id="IPR050852">
    <property type="entry name" value="Queuine_tRNA-ribosyltrfase"/>
</dbReference>
<evidence type="ECO:0000313" key="9">
    <source>
        <dbReference type="Proteomes" id="UP001174936"/>
    </source>
</evidence>
<feature type="domain" description="tRNA-guanine(15) transglycosylase-like" evidence="7">
    <location>
        <begin position="26"/>
        <end position="415"/>
    </location>
</feature>
<dbReference type="Gene3D" id="3.20.20.105">
    <property type="entry name" value="Queuine tRNA-ribosyltransferase-like"/>
    <property type="match status" value="1"/>
</dbReference>
<dbReference type="GO" id="GO:0006400">
    <property type="term" value="P:tRNA modification"/>
    <property type="evidence" value="ECO:0007669"/>
    <property type="project" value="InterPro"/>
</dbReference>
<comment type="function">
    <text evidence="5">Non-catalytic subunit of the queuine tRNA-ribosyltransferase (TGT) that catalyzes the base-exchange of a guanine (G) residue with queuine (Q) at position 34 (anticodon wobble position) in tRNAs with GU(N) anticodons (tRNA-Asp, -Asn, -His and -Tyr), resulting in the hypermodified nucleoside queuosine (7-(((4,5-cis-dihydroxy-2-cyclopenten-1-yl)amino)methyl)-7-deazaguanosine).</text>
</comment>
<comment type="caution">
    <text evidence="8">The sequence shown here is derived from an EMBL/GenBank/DDBJ whole genome shotgun (WGS) entry which is preliminary data.</text>
</comment>
<dbReference type="InterPro" id="IPR028592">
    <property type="entry name" value="QTRTD1"/>
</dbReference>
<comment type="similarity">
    <text evidence="5">Belongs to the queuine tRNA-ribosyltransferase family. QTRT2 subfamily.</text>
</comment>
<feature type="region of interest" description="Disordered" evidence="6">
    <location>
        <begin position="473"/>
        <end position="505"/>
    </location>
</feature>
<keyword evidence="4 5" id="KW-0862">Zinc</keyword>
<name>A0AA40CUZ3_9PEZI</name>